<evidence type="ECO:0000313" key="3">
    <source>
        <dbReference type="EMBL" id="KAF2853359.1"/>
    </source>
</evidence>
<name>A0A6A7BG58_9PLEO</name>
<keyword evidence="4" id="KW-1185">Reference proteome</keyword>
<feature type="region of interest" description="Disordered" evidence="1">
    <location>
        <begin position="308"/>
        <end position="337"/>
    </location>
</feature>
<evidence type="ECO:0000256" key="1">
    <source>
        <dbReference type="SAM" id="MobiDB-lite"/>
    </source>
</evidence>
<evidence type="ECO:0000259" key="2">
    <source>
        <dbReference type="Pfam" id="PF17111"/>
    </source>
</evidence>
<protein>
    <recommendedName>
        <fullName evidence="2">Azaphilone pigments biosynthesis cluster protein L N-terminal domain-containing protein</fullName>
    </recommendedName>
</protein>
<dbReference type="InterPro" id="IPR031348">
    <property type="entry name" value="PigL_N"/>
</dbReference>
<organism evidence="3 4">
    <name type="scientific">Plenodomus tracheiphilus IPT5</name>
    <dbReference type="NCBI Taxonomy" id="1408161"/>
    <lineage>
        <taxon>Eukaryota</taxon>
        <taxon>Fungi</taxon>
        <taxon>Dikarya</taxon>
        <taxon>Ascomycota</taxon>
        <taxon>Pezizomycotina</taxon>
        <taxon>Dothideomycetes</taxon>
        <taxon>Pleosporomycetidae</taxon>
        <taxon>Pleosporales</taxon>
        <taxon>Pleosporineae</taxon>
        <taxon>Leptosphaeriaceae</taxon>
        <taxon>Plenodomus</taxon>
    </lineage>
</organism>
<dbReference type="Proteomes" id="UP000799423">
    <property type="component" value="Unassembled WGS sequence"/>
</dbReference>
<reference evidence="3" key="1">
    <citation type="submission" date="2020-01" db="EMBL/GenBank/DDBJ databases">
        <authorList>
            <consortium name="DOE Joint Genome Institute"/>
            <person name="Haridas S."/>
            <person name="Albert R."/>
            <person name="Binder M."/>
            <person name="Bloem J."/>
            <person name="Labutti K."/>
            <person name="Salamov A."/>
            <person name="Andreopoulos B."/>
            <person name="Baker S.E."/>
            <person name="Barry K."/>
            <person name="Bills G."/>
            <person name="Bluhm B.H."/>
            <person name="Cannon C."/>
            <person name="Castanera R."/>
            <person name="Culley D.E."/>
            <person name="Daum C."/>
            <person name="Ezra D."/>
            <person name="Gonzalez J.B."/>
            <person name="Henrissat B."/>
            <person name="Kuo A."/>
            <person name="Liang C."/>
            <person name="Lipzen A."/>
            <person name="Lutzoni F."/>
            <person name="Magnuson J."/>
            <person name="Mondo S."/>
            <person name="Nolan M."/>
            <person name="Ohm R."/>
            <person name="Pangilinan J."/>
            <person name="Park H.-J."/>
            <person name="Ramirez L."/>
            <person name="Alfaro M."/>
            <person name="Sun H."/>
            <person name="Tritt A."/>
            <person name="Yoshinaga Y."/>
            <person name="Zwiers L.-H."/>
            <person name="Turgeon B.G."/>
            <person name="Goodwin S.B."/>
            <person name="Spatafora J.W."/>
            <person name="Crous P.W."/>
            <person name="Grigoriev I.V."/>
        </authorList>
    </citation>
    <scope>NUCLEOTIDE SEQUENCE</scope>
    <source>
        <strain evidence="3">IPT5</strain>
    </source>
</reference>
<dbReference type="EMBL" id="MU006295">
    <property type="protein sequence ID" value="KAF2853359.1"/>
    <property type="molecule type" value="Genomic_DNA"/>
</dbReference>
<proteinExistence type="predicted"/>
<gene>
    <name evidence="3" type="ORF">T440DRAFT_303333</name>
</gene>
<dbReference type="AlphaFoldDB" id="A0A6A7BG58"/>
<sequence length="609" mass="68587">MLPLHANQACSYVDRSGKVCLHEPFVPLVEHAQYPWHTSQLLNSALGHERRLESLTHSCRPNYPAQLPAATLIFLPSFTIMADPASIVGTVVGVTSLGIEACRIIHEYYSQYRNYDDDIKQVLEQVQSLEGMLSALHDAKSRIEVDNHEPSSHLHMVLARFDAATKRLDTFATKCGAKSDENGGRSRLQLTKDRLRWPFRKEDLKELRSNVDSLQQTLTLVFNITGIDVVLGDVRTVLLKSDTTIEQNTRIEHRVAGLSVDVLGLYTEMVVMKQQLQSLTLAQQEHISIGSRLLQLEYGSSRNVGHLVSADPSETTRGSRVCDDTAQSESPAMTQPFSKTGMNISQYDCVQSGLARMRPNTRHRRFARDWGCQCRYRKTQTLSRSGQITVLREEEYDHQPECPRSKHADYTRTIAARFTVCNRILRFCAMIGWEESRRAGWYGLRPVLRYRNIVPLDAPAFKLLGDAINVSYGFRTGSVSAPDLLNSILYSLRQMFKEGARPTDINVYGRNLGTIVLDFLAGCCSWGKVQFDTIEVFLKACLQEGLFMQDRDSDGCSLAWPCIQSAMRLPRQCSSFSLTISTAPGHPWVTALLLNHSFPGTVDRVFCMK</sequence>
<feature type="compositionally biased region" description="Polar residues" evidence="1">
    <location>
        <begin position="325"/>
        <end position="337"/>
    </location>
</feature>
<accession>A0A6A7BG58</accession>
<feature type="domain" description="Azaphilone pigments biosynthesis cluster protein L N-terminal" evidence="2">
    <location>
        <begin position="82"/>
        <end position="220"/>
    </location>
</feature>
<dbReference type="OrthoDB" id="1577640at2759"/>
<dbReference type="Pfam" id="PF17111">
    <property type="entry name" value="PigL_N"/>
    <property type="match status" value="1"/>
</dbReference>
<evidence type="ECO:0000313" key="4">
    <source>
        <dbReference type="Proteomes" id="UP000799423"/>
    </source>
</evidence>